<dbReference type="SMART" id="SM00829">
    <property type="entry name" value="PKS_ER"/>
    <property type="match status" value="1"/>
</dbReference>
<reference evidence="3 4" key="1">
    <citation type="submission" date="2018-03" db="EMBL/GenBank/DDBJ databases">
        <title>Aquarubrobacter algicola gen. nov., sp. nov., a novel actinobacterium isolated from shallow eutrophic lake during the end of cyanobacterial harmful algal blooms.</title>
        <authorList>
            <person name="Chun S.J."/>
        </authorList>
    </citation>
    <scope>NUCLEOTIDE SEQUENCE [LARGE SCALE GENOMIC DNA]</scope>
    <source>
        <strain evidence="3 4">Seoho-28</strain>
    </source>
</reference>
<evidence type="ECO:0000313" key="3">
    <source>
        <dbReference type="EMBL" id="PTL59489.1"/>
    </source>
</evidence>
<dbReference type="AlphaFoldDB" id="A0A2T4UJS4"/>
<dbReference type="InterPro" id="IPR013149">
    <property type="entry name" value="ADH-like_C"/>
</dbReference>
<protein>
    <submittedName>
        <fullName evidence="3">Oxidoreductase</fullName>
    </submittedName>
</protein>
<sequence>MRAVVLQEFGEPAVLRVHDGVPDPVVPDGWVLVRLHACALNWHDVLLRQGVYDVPLPRVPGSDGAGVRADTGEQVLVLPSLFWGGAERAPGPGFQILGDRTDGTHAELVALPAENVRPLPAGWSFVEAAALPLAGLTAYRALFARAGLVAGETVLVLGAGGGVATMAIALARMAGARVLVTTSTEAKLERAIGLGADGGVLYTSAHWGAAVREMAGGVGVDVVVDSVGSTWPEALTALADGGRLVTFGATGSADAHVDVRRLYFAQQTILGTTMGSPRDADGLLALVAQAPDWRPAIDAVAPLDEIAAMHERMARREHVGKLVLTVP</sequence>
<dbReference type="InterPro" id="IPR036291">
    <property type="entry name" value="NAD(P)-bd_dom_sf"/>
</dbReference>
<organism evidence="3 4">
    <name type="scientific">Paraconexibacter algicola</name>
    <dbReference type="NCBI Taxonomy" id="2133960"/>
    <lineage>
        <taxon>Bacteria</taxon>
        <taxon>Bacillati</taxon>
        <taxon>Actinomycetota</taxon>
        <taxon>Thermoleophilia</taxon>
        <taxon>Solirubrobacterales</taxon>
        <taxon>Paraconexibacteraceae</taxon>
        <taxon>Paraconexibacter</taxon>
    </lineage>
</organism>
<dbReference type="RefSeq" id="WP_107568134.1">
    <property type="nucleotide sequence ID" value="NZ_PYYB01000001.1"/>
</dbReference>
<evidence type="ECO:0000256" key="1">
    <source>
        <dbReference type="ARBA" id="ARBA00022857"/>
    </source>
</evidence>
<accession>A0A2T4UJS4</accession>
<dbReference type="InterPro" id="IPR020843">
    <property type="entry name" value="ER"/>
</dbReference>
<dbReference type="InterPro" id="IPR011032">
    <property type="entry name" value="GroES-like_sf"/>
</dbReference>
<evidence type="ECO:0000259" key="2">
    <source>
        <dbReference type="SMART" id="SM00829"/>
    </source>
</evidence>
<dbReference type="SUPFAM" id="SSF51735">
    <property type="entry name" value="NAD(P)-binding Rossmann-fold domains"/>
    <property type="match status" value="1"/>
</dbReference>
<dbReference type="PANTHER" id="PTHR44154">
    <property type="entry name" value="QUINONE OXIDOREDUCTASE"/>
    <property type="match status" value="1"/>
</dbReference>
<proteinExistence type="predicted"/>
<dbReference type="Pfam" id="PF08240">
    <property type="entry name" value="ADH_N"/>
    <property type="match status" value="1"/>
</dbReference>
<dbReference type="InterPro" id="IPR051603">
    <property type="entry name" value="Zinc-ADH_QOR/CCCR"/>
</dbReference>
<feature type="domain" description="Enoyl reductase (ER)" evidence="2">
    <location>
        <begin position="10"/>
        <end position="324"/>
    </location>
</feature>
<name>A0A2T4UJS4_9ACTN</name>
<keyword evidence="4" id="KW-1185">Reference proteome</keyword>
<comment type="caution">
    <text evidence="3">The sequence shown here is derived from an EMBL/GenBank/DDBJ whole genome shotgun (WGS) entry which is preliminary data.</text>
</comment>
<keyword evidence="1" id="KW-0521">NADP</keyword>
<dbReference type="Proteomes" id="UP000240739">
    <property type="component" value="Unassembled WGS sequence"/>
</dbReference>
<dbReference type="EMBL" id="PYYB01000001">
    <property type="protein sequence ID" value="PTL59489.1"/>
    <property type="molecule type" value="Genomic_DNA"/>
</dbReference>
<dbReference type="Gene3D" id="3.90.180.10">
    <property type="entry name" value="Medium-chain alcohol dehydrogenases, catalytic domain"/>
    <property type="match status" value="1"/>
</dbReference>
<dbReference type="OrthoDB" id="9787435at2"/>
<dbReference type="Pfam" id="PF00107">
    <property type="entry name" value="ADH_zinc_N"/>
    <property type="match status" value="1"/>
</dbReference>
<dbReference type="SUPFAM" id="SSF50129">
    <property type="entry name" value="GroES-like"/>
    <property type="match status" value="1"/>
</dbReference>
<gene>
    <name evidence="3" type="ORF">C7Y72_07435</name>
</gene>
<dbReference type="PANTHER" id="PTHR44154:SF1">
    <property type="entry name" value="QUINONE OXIDOREDUCTASE"/>
    <property type="match status" value="1"/>
</dbReference>
<dbReference type="GO" id="GO:0016491">
    <property type="term" value="F:oxidoreductase activity"/>
    <property type="evidence" value="ECO:0007669"/>
    <property type="project" value="InterPro"/>
</dbReference>
<evidence type="ECO:0000313" key="4">
    <source>
        <dbReference type="Proteomes" id="UP000240739"/>
    </source>
</evidence>
<dbReference type="InterPro" id="IPR013154">
    <property type="entry name" value="ADH-like_N"/>
</dbReference>